<feature type="signal peptide" evidence="1">
    <location>
        <begin position="1"/>
        <end position="19"/>
    </location>
</feature>
<evidence type="ECO:0000313" key="3">
    <source>
        <dbReference type="Proteomes" id="UP000887229"/>
    </source>
</evidence>
<gene>
    <name evidence="2" type="ORF">F5Z01DRAFT_489967</name>
</gene>
<dbReference type="GeneID" id="70291069"/>
<organism evidence="2 3">
    <name type="scientific">Emericellopsis atlantica</name>
    <dbReference type="NCBI Taxonomy" id="2614577"/>
    <lineage>
        <taxon>Eukaryota</taxon>
        <taxon>Fungi</taxon>
        <taxon>Dikarya</taxon>
        <taxon>Ascomycota</taxon>
        <taxon>Pezizomycotina</taxon>
        <taxon>Sordariomycetes</taxon>
        <taxon>Hypocreomycetidae</taxon>
        <taxon>Hypocreales</taxon>
        <taxon>Bionectriaceae</taxon>
        <taxon>Emericellopsis</taxon>
    </lineage>
</organism>
<protein>
    <submittedName>
        <fullName evidence="2">Glycogen debranching enzyme</fullName>
    </submittedName>
</protein>
<sequence>MVSFRNAATAAVAFAVASASTCHVCPDDPTRFVLSDPPYTDYFYSDCNSAAQVVVTSPLPQSNLSIIGPRLLIAWPAGNSGAAAFFAPQNGVNGSLAIELVNSTTTGNALDPIYEPGGDNPIVGVTGRISFNSSATLVLPILGSIRTIRDFTEGPSLLQPIIQDAIETTKFEQGGFSLSRLWLDNVTTTTLSFEPVEKGCAIRHKNDTSLHFDAGVYTFNASFNYPQLVQLSSEEVLADSAQGLIEESPELTQPLSFLSYTDKLLAGAWRFLTYFGRDSMISMLLMSDILSPGEGGAWEAGIGALLERVNKTDGSAAHEETIGDYATYLNMQEGVMSTDPMYDYKMVDTDYFLPIVLAEYFIKNPVGKGRVEKFLGQKATEDPDNAGLTYRDLANLNAEKVMNITAPFASEGGQVQENLLRLKEGEIVGEWRDSNNGLGGGRIPYDVNAAIAPAGLRAISSLATAGFFPNHPDWAEQAAAYAQVFEDETLHFFEVDVSQEDAVALVDDYVSNNDFAFSSQTSNITSDVRFYGLALEGNSDNQDLVKVMNTDDCFRHFLLNTTNQTQLSSFISQTADHILAPFPVGLTTDVGLFVANPAYGSDPIYSTNFTNADYHGTVVWGWQLSMMAKGLERQLGRCLASDDTPDFCRHEALHSKVLSAYHRLWDVIDENRSILSNEVWSWKYEEGEGFVAVPLGDYSPTESNIRQLWSLTFLAVKRNEALK</sequence>
<accession>A0A9P7ZRM8</accession>
<reference evidence="2" key="1">
    <citation type="journal article" date="2021" name="IMA Fungus">
        <title>Genomic characterization of three marine fungi, including Emericellopsis atlantica sp. nov. with signatures of a generalist lifestyle and marine biomass degradation.</title>
        <authorList>
            <person name="Hagestad O.C."/>
            <person name="Hou L."/>
            <person name="Andersen J.H."/>
            <person name="Hansen E.H."/>
            <person name="Altermark B."/>
            <person name="Li C."/>
            <person name="Kuhnert E."/>
            <person name="Cox R.J."/>
            <person name="Crous P.W."/>
            <person name="Spatafora J.W."/>
            <person name="Lail K."/>
            <person name="Amirebrahimi M."/>
            <person name="Lipzen A."/>
            <person name="Pangilinan J."/>
            <person name="Andreopoulos W."/>
            <person name="Hayes R.D."/>
            <person name="Ng V."/>
            <person name="Grigoriev I.V."/>
            <person name="Jackson S.A."/>
            <person name="Sutton T.D.S."/>
            <person name="Dobson A.D.W."/>
            <person name="Rama T."/>
        </authorList>
    </citation>
    <scope>NUCLEOTIDE SEQUENCE</scope>
    <source>
        <strain evidence="2">TS7</strain>
    </source>
</reference>
<keyword evidence="3" id="KW-1185">Reference proteome</keyword>
<dbReference type="EMBL" id="MU251247">
    <property type="protein sequence ID" value="KAG9256841.1"/>
    <property type="molecule type" value="Genomic_DNA"/>
</dbReference>
<name>A0A9P7ZRM8_9HYPO</name>
<feature type="chain" id="PRO_5040480282" evidence="1">
    <location>
        <begin position="20"/>
        <end position="723"/>
    </location>
</feature>
<dbReference type="Proteomes" id="UP000887229">
    <property type="component" value="Unassembled WGS sequence"/>
</dbReference>
<evidence type="ECO:0000313" key="2">
    <source>
        <dbReference type="EMBL" id="KAG9256841.1"/>
    </source>
</evidence>
<evidence type="ECO:0000256" key="1">
    <source>
        <dbReference type="SAM" id="SignalP"/>
    </source>
</evidence>
<dbReference type="OrthoDB" id="2591256at2759"/>
<dbReference type="RefSeq" id="XP_046120765.1">
    <property type="nucleotide sequence ID" value="XM_046260166.1"/>
</dbReference>
<comment type="caution">
    <text evidence="2">The sequence shown here is derived from an EMBL/GenBank/DDBJ whole genome shotgun (WGS) entry which is preliminary data.</text>
</comment>
<proteinExistence type="predicted"/>
<keyword evidence="1" id="KW-0732">Signal</keyword>
<dbReference type="AlphaFoldDB" id="A0A9P7ZRM8"/>